<keyword evidence="3" id="KW-1185">Reference proteome</keyword>
<feature type="compositionally biased region" description="Basic and acidic residues" evidence="1">
    <location>
        <begin position="1"/>
        <end position="46"/>
    </location>
</feature>
<feature type="region of interest" description="Disordered" evidence="1">
    <location>
        <begin position="1"/>
        <end position="55"/>
    </location>
</feature>
<comment type="caution">
    <text evidence="2">The sequence shown here is derived from an EMBL/GenBank/DDBJ whole genome shotgun (WGS) entry which is preliminary data.</text>
</comment>
<protein>
    <submittedName>
        <fullName evidence="2">Uncharacterized protein</fullName>
    </submittedName>
</protein>
<dbReference type="AlphaFoldDB" id="A0AAW0DG51"/>
<proteinExistence type="predicted"/>
<evidence type="ECO:0000313" key="2">
    <source>
        <dbReference type="EMBL" id="KAK7050333.1"/>
    </source>
</evidence>
<accession>A0AAW0DG51</accession>
<organism evidence="2 3">
    <name type="scientific">Favolaschia claudopus</name>
    <dbReference type="NCBI Taxonomy" id="2862362"/>
    <lineage>
        <taxon>Eukaryota</taxon>
        <taxon>Fungi</taxon>
        <taxon>Dikarya</taxon>
        <taxon>Basidiomycota</taxon>
        <taxon>Agaricomycotina</taxon>
        <taxon>Agaricomycetes</taxon>
        <taxon>Agaricomycetidae</taxon>
        <taxon>Agaricales</taxon>
        <taxon>Marasmiineae</taxon>
        <taxon>Mycenaceae</taxon>
        <taxon>Favolaschia</taxon>
    </lineage>
</organism>
<evidence type="ECO:0000313" key="3">
    <source>
        <dbReference type="Proteomes" id="UP001362999"/>
    </source>
</evidence>
<reference evidence="2 3" key="1">
    <citation type="journal article" date="2024" name="J Genomics">
        <title>Draft genome sequencing and assembly of Favolaschia claudopus CIRM-BRFM 2984 isolated from oak limbs.</title>
        <authorList>
            <person name="Navarro D."/>
            <person name="Drula E."/>
            <person name="Chaduli D."/>
            <person name="Cazenave R."/>
            <person name="Ahrendt S."/>
            <person name="Wang J."/>
            <person name="Lipzen A."/>
            <person name="Daum C."/>
            <person name="Barry K."/>
            <person name="Grigoriev I.V."/>
            <person name="Favel A."/>
            <person name="Rosso M.N."/>
            <person name="Martin F."/>
        </authorList>
    </citation>
    <scope>NUCLEOTIDE SEQUENCE [LARGE SCALE GENOMIC DNA]</scope>
    <source>
        <strain evidence="2 3">CIRM-BRFM 2984</strain>
    </source>
</reference>
<sequence>MEVAEKSLNQEKREDLNSPEPTAREHEGGEKRVLAPFSRKEKETTHLDSGLGSRSAMNSCAVLEVQNLHEPKQAISMGRATILKPKMCPSLKPSRSLHPKPPRNRSFGCREGESDLHSESSSIRKVRLRTRKDPSGQQGSTSLAGGPEWRRALGVKMRTAGSLSRLWKRSRGLEAATRLEGQIGTESRGAGAASTKELTAEYERQKKRPSGAAVVVKRQEADDSICAANKLRTSANLWIATPKASSWAGEDA</sequence>
<evidence type="ECO:0000256" key="1">
    <source>
        <dbReference type="SAM" id="MobiDB-lite"/>
    </source>
</evidence>
<gene>
    <name evidence="2" type="ORF">R3P38DRAFT_2763479</name>
</gene>
<name>A0AAW0DG51_9AGAR</name>
<dbReference type="Proteomes" id="UP001362999">
    <property type="component" value="Unassembled WGS sequence"/>
</dbReference>
<dbReference type="EMBL" id="JAWWNJ010000008">
    <property type="protein sequence ID" value="KAK7050333.1"/>
    <property type="molecule type" value="Genomic_DNA"/>
</dbReference>
<feature type="compositionally biased region" description="Basic and acidic residues" evidence="1">
    <location>
        <begin position="108"/>
        <end position="118"/>
    </location>
</feature>
<feature type="region of interest" description="Disordered" evidence="1">
    <location>
        <begin position="86"/>
        <end position="148"/>
    </location>
</feature>